<dbReference type="Proteomes" id="UP001054945">
    <property type="component" value="Unassembled WGS sequence"/>
</dbReference>
<comment type="caution">
    <text evidence="1">The sequence shown here is derived from an EMBL/GenBank/DDBJ whole genome shotgun (WGS) entry which is preliminary data.</text>
</comment>
<gene>
    <name evidence="1" type="ORF">CEXT_252351</name>
</gene>
<protein>
    <submittedName>
        <fullName evidence="1">Uncharacterized protein</fullName>
    </submittedName>
</protein>
<sequence length="117" mass="13294">MAMRIPPSSWDSGFGMDCDLREYVEQLSPEVLLAPSEVGGAIQIELHLLGQLIVLRQIIQLDDDDTGNAIFQGLSVGRVELQKAPLAFEKISEKRNTVYQHRRNRIHFIIIRLLVIE</sequence>
<evidence type="ECO:0000313" key="2">
    <source>
        <dbReference type="Proteomes" id="UP001054945"/>
    </source>
</evidence>
<accession>A0AAV4QJV6</accession>
<proteinExistence type="predicted"/>
<evidence type="ECO:0000313" key="1">
    <source>
        <dbReference type="EMBL" id="GIY08366.1"/>
    </source>
</evidence>
<reference evidence="1 2" key="1">
    <citation type="submission" date="2021-06" db="EMBL/GenBank/DDBJ databases">
        <title>Caerostris extrusa draft genome.</title>
        <authorList>
            <person name="Kono N."/>
            <person name="Arakawa K."/>
        </authorList>
    </citation>
    <scope>NUCLEOTIDE SEQUENCE [LARGE SCALE GENOMIC DNA]</scope>
</reference>
<name>A0AAV4QJV6_CAEEX</name>
<dbReference type="AlphaFoldDB" id="A0AAV4QJV6"/>
<dbReference type="EMBL" id="BPLR01006236">
    <property type="protein sequence ID" value="GIY08366.1"/>
    <property type="molecule type" value="Genomic_DNA"/>
</dbReference>
<organism evidence="1 2">
    <name type="scientific">Caerostris extrusa</name>
    <name type="common">Bark spider</name>
    <name type="synonym">Caerostris bankana</name>
    <dbReference type="NCBI Taxonomy" id="172846"/>
    <lineage>
        <taxon>Eukaryota</taxon>
        <taxon>Metazoa</taxon>
        <taxon>Ecdysozoa</taxon>
        <taxon>Arthropoda</taxon>
        <taxon>Chelicerata</taxon>
        <taxon>Arachnida</taxon>
        <taxon>Araneae</taxon>
        <taxon>Araneomorphae</taxon>
        <taxon>Entelegynae</taxon>
        <taxon>Araneoidea</taxon>
        <taxon>Araneidae</taxon>
        <taxon>Caerostris</taxon>
    </lineage>
</organism>
<keyword evidence="2" id="KW-1185">Reference proteome</keyword>